<feature type="compositionally biased region" description="Low complexity" evidence="3">
    <location>
        <begin position="1534"/>
        <end position="1552"/>
    </location>
</feature>
<keyword evidence="7" id="KW-1185">Reference proteome</keyword>
<feature type="compositionally biased region" description="Low complexity" evidence="3">
    <location>
        <begin position="2204"/>
        <end position="2219"/>
    </location>
</feature>
<feature type="compositionally biased region" description="Polar residues" evidence="3">
    <location>
        <begin position="1161"/>
        <end position="1170"/>
    </location>
</feature>
<feature type="compositionally biased region" description="Low complexity" evidence="3">
    <location>
        <begin position="1505"/>
        <end position="1520"/>
    </location>
</feature>
<protein>
    <recommendedName>
        <fullName evidence="8">Protein ELYS</fullName>
    </recommendedName>
</protein>
<name>A0AAV1KUN4_9NEOP</name>
<feature type="compositionally biased region" description="Basic and acidic residues" evidence="3">
    <location>
        <begin position="1490"/>
        <end position="1500"/>
    </location>
</feature>
<evidence type="ECO:0008006" key="8">
    <source>
        <dbReference type="Google" id="ProtNLM"/>
    </source>
</evidence>
<feature type="compositionally biased region" description="Acidic residues" evidence="3">
    <location>
        <begin position="1873"/>
        <end position="1922"/>
    </location>
</feature>
<dbReference type="PANTHER" id="PTHR21583:SF8">
    <property type="entry name" value="PROTEIN ELYS"/>
    <property type="match status" value="1"/>
</dbReference>
<feature type="compositionally biased region" description="Polar residues" evidence="3">
    <location>
        <begin position="2395"/>
        <end position="2404"/>
    </location>
</feature>
<feature type="compositionally biased region" description="Basic and acidic residues" evidence="3">
    <location>
        <begin position="2112"/>
        <end position="2162"/>
    </location>
</feature>
<feature type="compositionally biased region" description="Basic residues" evidence="3">
    <location>
        <begin position="2319"/>
        <end position="2328"/>
    </location>
</feature>
<evidence type="ECO:0000313" key="7">
    <source>
        <dbReference type="Proteomes" id="UP001314205"/>
    </source>
</evidence>
<evidence type="ECO:0000256" key="2">
    <source>
        <dbReference type="ARBA" id="ARBA00023242"/>
    </source>
</evidence>
<dbReference type="InterPro" id="IPR032040">
    <property type="entry name" value="ELYS-bb"/>
</dbReference>
<feature type="region of interest" description="Disordered" evidence="3">
    <location>
        <begin position="1401"/>
        <end position="1605"/>
    </location>
</feature>
<feature type="compositionally biased region" description="Basic and acidic residues" evidence="3">
    <location>
        <begin position="2552"/>
        <end position="2561"/>
    </location>
</feature>
<evidence type="ECO:0000256" key="3">
    <source>
        <dbReference type="SAM" id="MobiDB-lite"/>
    </source>
</evidence>
<dbReference type="Proteomes" id="UP001314205">
    <property type="component" value="Unassembled WGS sequence"/>
</dbReference>
<feature type="compositionally biased region" description="Low complexity" evidence="3">
    <location>
        <begin position="1350"/>
        <end position="1360"/>
    </location>
</feature>
<gene>
    <name evidence="6" type="ORF">PARMNEM_LOCUS7370</name>
</gene>
<feature type="compositionally biased region" description="Pro residues" evidence="3">
    <location>
        <begin position="1289"/>
        <end position="1299"/>
    </location>
</feature>
<feature type="compositionally biased region" description="Acidic residues" evidence="3">
    <location>
        <begin position="2459"/>
        <end position="2468"/>
    </location>
</feature>
<feature type="compositionally biased region" description="Polar residues" evidence="3">
    <location>
        <begin position="1436"/>
        <end position="1449"/>
    </location>
</feature>
<evidence type="ECO:0000259" key="4">
    <source>
        <dbReference type="Pfam" id="PF13934"/>
    </source>
</evidence>
<dbReference type="InterPro" id="IPR052620">
    <property type="entry name" value="ELYS/MEL-28_NucAsmblyFactor"/>
</dbReference>
<feature type="compositionally biased region" description="Basic and acidic residues" evidence="3">
    <location>
        <begin position="2225"/>
        <end position="2239"/>
    </location>
</feature>
<dbReference type="Pfam" id="PF13934">
    <property type="entry name" value="ELYS"/>
    <property type="match status" value="1"/>
</dbReference>
<dbReference type="GO" id="GO:0005634">
    <property type="term" value="C:nucleus"/>
    <property type="evidence" value="ECO:0007669"/>
    <property type="project" value="UniProtKB-SubCell"/>
</dbReference>
<evidence type="ECO:0000313" key="6">
    <source>
        <dbReference type="EMBL" id="CAK1586413.1"/>
    </source>
</evidence>
<feature type="domain" description="ELYS beta-propeller" evidence="5">
    <location>
        <begin position="252"/>
        <end position="503"/>
    </location>
</feature>
<feature type="region of interest" description="Disordered" evidence="3">
    <location>
        <begin position="1161"/>
        <end position="1190"/>
    </location>
</feature>
<reference evidence="6 7" key="1">
    <citation type="submission" date="2023-11" db="EMBL/GenBank/DDBJ databases">
        <authorList>
            <person name="Hedman E."/>
            <person name="Englund M."/>
            <person name="Stromberg M."/>
            <person name="Nyberg Akerstrom W."/>
            <person name="Nylinder S."/>
            <person name="Jareborg N."/>
            <person name="Kallberg Y."/>
            <person name="Kronander E."/>
        </authorList>
    </citation>
    <scope>NUCLEOTIDE SEQUENCE [LARGE SCALE GENOMIC DNA]</scope>
</reference>
<feature type="compositionally biased region" description="Basic and acidic residues" evidence="3">
    <location>
        <begin position="1943"/>
        <end position="1987"/>
    </location>
</feature>
<feature type="compositionally biased region" description="Basic and acidic residues" evidence="3">
    <location>
        <begin position="2177"/>
        <end position="2193"/>
    </location>
</feature>
<dbReference type="SUPFAM" id="SSF50978">
    <property type="entry name" value="WD40 repeat-like"/>
    <property type="match status" value="1"/>
</dbReference>
<keyword evidence="2" id="KW-0539">Nucleus</keyword>
<feature type="compositionally biased region" description="Basic and acidic residues" evidence="3">
    <location>
        <begin position="1584"/>
        <end position="1598"/>
    </location>
</feature>
<organism evidence="6 7">
    <name type="scientific">Parnassius mnemosyne</name>
    <name type="common">clouded apollo</name>
    <dbReference type="NCBI Taxonomy" id="213953"/>
    <lineage>
        <taxon>Eukaryota</taxon>
        <taxon>Metazoa</taxon>
        <taxon>Ecdysozoa</taxon>
        <taxon>Arthropoda</taxon>
        <taxon>Hexapoda</taxon>
        <taxon>Insecta</taxon>
        <taxon>Pterygota</taxon>
        <taxon>Neoptera</taxon>
        <taxon>Endopterygota</taxon>
        <taxon>Lepidoptera</taxon>
        <taxon>Glossata</taxon>
        <taxon>Ditrysia</taxon>
        <taxon>Papilionoidea</taxon>
        <taxon>Papilionidae</taxon>
        <taxon>Parnassiinae</taxon>
        <taxon>Parnassini</taxon>
        <taxon>Parnassius</taxon>
        <taxon>Driopa</taxon>
    </lineage>
</organism>
<feature type="compositionally biased region" description="Basic and acidic residues" evidence="3">
    <location>
        <begin position="1300"/>
        <end position="1331"/>
    </location>
</feature>
<feature type="compositionally biased region" description="Polar residues" evidence="3">
    <location>
        <begin position="2336"/>
        <end position="2345"/>
    </location>
</feature>
<evidence type="ECO:0000256" key="1">
    <source>
        <dbReference type="ARBA" id="ARBA00004123"/>
    </source>
</evidence>
<feature type="compositionally biased region" description="Basic and acidic residues" evidence="3">
    <location>
        <begin position="2601"/>
        <end position="2611"/>
    </location>
</feature>
<feature type="region of interest" description="Disordered" evidence="3">
    <location>
        <begin position="1619"/>
        <end position="1639"/>
    </location>
</feature>
<feature type="region of interest" description="Disordered" evidence="3">
    <location>
        <begin position="1764"/>
        <end position="1789"/>
    </location>
</feature>
<feature type="region of interest" description="Disordered" evidence="3">
    <location>
        <begin position="1805"/>
        <end position="1987"/>
    </location>
</feature>
<feature type="compositionally biased region" description="Low complexity" evidence="3">
    <location>
        <begin position="2563"/>
        <end position="2573"/>
    </location>
</feature>
<dbReference type="Pfam" id="PF16687">
    <property type="entry name" value="ELYS-bb"/>
    <property type="match status" value="1"/>
</dbReference>
<feature type="region of interest" description="Disordered" evidence="3">
    <location>
        <begin position="2094"/>
        <end position="2611"/>
    </location>
</feature>
<accession>A0AAV1KUN4</accession>
<evidence type="ECO:0000259" key="5">
    <source>
        <dbReference type="Pfam" id="PF16687"/>
    </source>
</evidence>
<comment type="caution">
    <text evidence="6">The sequence shown here is derived from an EMBL/GenBank/DDBJ whole genome shotgun (WGS) entry which is preliminary data.</text>
</comment>
<feature type="compositionally biased region" description="Basic and acidic residues" evidence="3">
    <location>
        <begin position="2349"/>
        <end position="2359"/>
    </location>
</feature>
<comment type="subcellular location">
    <subcellularLocation>
        <location evidence="1">Nucleus</location>
    </subcellularLocation>
</comment>
<dbReference type="PANTHER" id="PTHR21583">
    <property type="entry name" value="ELYS PROTEIN"/>
    <property type="match status" value="1"/>
</dbReference>
<dbReference type="InterPro" id="IPR025151">
    <property type="entry name" value="ELYS_dom"/>
</dbReference>
<feature type="compositionally biased region" description="Basic and acidic residues" evidence="3">
    <location>
        <begin position="2445"/>
        <end position="2458"/>
    </location>
</feature>
<feature type="compositionally biased region" description="Basic and acidic residues" evidence="3">
    <location>
        <begin position="1401"/>
        <end position="1410"/>
    </location>
</feature>
<proteinExistence type="predicted"/>
<feature type="compositionally biased region" description="Polar residues" evidence="3">
    <location>
        <begin position="2581"/>
        <end position="2590"/>
    </location>
</feature>
<sequence>MQKLQDSVFSIVKTTNLSSAVFSFLQPTEDYTDKTPLGGILRDTNYGWLALGPKFCVVDLRSGLKVAARTFGSGVSNNRITVTSVVELPTPLTDNSRQLIISLDNDNVSGMICVLHVNGSQILRCIQTEVVITELTVCDGTPDGPLTAFDNIVVAGTKRGEILIFDLNRASLMQALKDISQGYENLVLNEENPTYIKFLPLKNLNQIEEQRELALENNDHLGVILNEDSLFDGQYIFRNPDGTVRMKAKRDHIRVTSVEYIPQLGSLAVGYNFGAFQLWNLLTLDLEFTSQVNVECLPVTHFGFQEPCDDPRAFCYLWVVFSVIDRFEEEEFPLAVMYSLTYQGKRILSETKCLYQDFSSATIRFQVELSVSEDVKYLLGGKCVSCHTYSISSPLGEEGEDSMLNMCQLVWECWGEHANSAGQYGMLLFDLDQWYKDQMPATYRLESNAFMSVTWCGALGSGCLTLDVRLNPTSVVPYSHATRLEEHFYPNSLQYNCICLNTSEANVLGTIGVQRQIINSIDEAGPTVLLSPARLYHACVTAGLSPLYVDTYLHSYGRTVSQEEQRRFLLSVALEARLSRFLKRCAHDWATGTHSGMGCTLSFLVDWCWRRAIELKENAKELAAPLFTSSTLPDRNIVRCLEHCVQQLTQLTGLLDAILTKCCNLVVPDALSEMEEKYKGIGTVSLYFQVVQWFLRVGLLPERHDAFEALPYPAHQLYNVYKKRRLKLHRLQDNAPQDEEAAHRSCSLLYIDQLIEHEFGGKRIHEIWIKGGSECGGVYPPPSLYSLLRLYLLPDIAEEHKHSLVLYLLLDYSMAYDEIRYEAVIRRLMQFPTMFGLSNTAIKATQAFWHLDHRDFDFALDQLQCLTGNTLSDWQHNVVLSSLLAQKKTQAALQYLHVRKPAPIQSPMRNKDGDMVKGSKINDHDKLDDWQACCNLYLARGLLFEALDVIRMCVQNAGSSEDKVQVLNFFFKGCRSTGQLSKILQVTLLPSEEEVFIKYLKDCNDVHTSDILIMYYLQQARYLEAEEYNNKLKKQNGRGIEVSSSSESLAELTERCNTRDTLLSAACAALPAVACAVARVAAVPLEPHVIVPKPMSVYVTARSPKNTFTYKSSFIQDTIENASETWVNKPKMRKGLKRALAIEETPFICTPKLIRTKSLFSSEQTDSEATPSKRAKFDITGSPKTPKHGAYKASEKLSEQMATLLDMPEVQSPGYKYNERSGAGTPQSILKTRRHDVLGREVACSPVDSRYLGESDDELLETGSNHTHYSDSKHLRFTIPTASESSSSPSPPVPVPVPVHRPEKEREPSETREEIENEVHTMESPPKKLATEGKLQSRKSYKDTVRARRSLSISANSSLSDDPNASIESIADIPVTLINPRYSGDKRRKQPECSSVIKTVDDTNVEERYTENNSSVCELRPAPATPKGRKGIRQISGESTPITVRSRSVTPERQDSPTVTLLRANRVTRSRSRTPELSPRSSLAPIPEQPKQEVESEPHPTKTTLSIPRPLRSSSRTPELVKSVVGSPKLEAITESPTKSSNSESPVSSPTRRSLRSRSRTPEVEKLPEQPVVSSPRSLRSRSKTPEKLMSPKKEHATRGRKPLSRLVLEANILAKTKQVAEKTESEPTENTEKSESVLECTPMKANKPTRLMDVTFSPIINKTVLQSSSESISFSEKVIRIDESNSSVELKSFPAFTTINQVCFEKSVLHSYESSVSESSVQKEKSKLHETSTHDIKMESLPPFTTVNETDFNKSVLKSFDSSVADSTAEEDDKEQNKTEDTIPKVLPSFKTLNETDFNRSVLKSHQSSIAENSEEATKSELKDVSSLMTSDSDIEMKDEQKWNYKIDNENTARDIQKEKEKIVEIEREINELEGDMSEDGGGSSDEEIVEAVEEEESIDGEEVSDEENSAEEESVSDSNDEIISINDSDSDSNKQQIDKQTSTDDSKTEKNNIEIQNERIIEVQVEKETEKETKTENTHETNVEREIEVKLEKRRENSTERIIEVQIENDSEMKSLETFKEEEQSTDVLNQANISLLTDDNSAVDSDVNLTYSDDSKDKEEVKNSSVVVQDLETVTPVMQVGVVVEEVVPSDEVENEDKTINMVQDLDVVDSKQSDSKSHTVEAQTEEQKSEICKVQKEQIIEKSESKTEEETTNKETKTNKVSRKRTKSTSDNSSKEIEIPKITELKTTEPRTPFTRKRTQSTSSNKSTNESEPNTFVSTTKEIEVAKTDAIKTTEPKTPVTRKRTQSTSSNKSNTESELKTPENQTLEATTPSSRTRSKTPNTEVRKILTRRASKELAEKGEEIDTVSLNESLTPRRRSTRSRSKNVDDNASVASESSVKSNKSKASEDAGDVKRVARKGRKSILSTKTDLSVIPEVTAEESGHKAEDTQEVINEYSTNRRLTRHQKSILESWLQPATPRSRRASAASKSEASVDEDDDNSETHSVDRVHLLDKEDFEGQPDAEEFQRASPVSIASEPPNRPRPRLGRAASESRTVHNPKKVTRRISVDIAATPELDSPAEASPLRGRRASFNRACEALHNTPKGRRTSIDTKKSDAESVTSVVSTSATPKRKQRRASTASDSATPGTEPATRSKKSSAEKSKEAAD</sequence>
<feature type="compositionally biased region" description="Basic and acidic residues" evidence="3">
    <location>
        <begin position="2297"/>
        <end position="2307"/>
    </location>
</feature>
<feature type="compositionally biased region" description="Basic and acidic residues" evidence="3">
    <location>
        <begin position="1836"/>
        <end position="1872"/>
    </location>
</feature>
<feature type="compositionally biased region" description="Low complexity" evidence="3">
    <location>
        <begin position="2274"/>
        <end position="2287"/>
    </location>
</feature>
<feature type="compositionally biased region" description="Basic and acidic residues" evidence="3">
    <location>
        <begin position="1619"/>
        <end position="1637"/>
    </location>
</feature>
<feature type="domain" description="ELYS-like" evidence="4">
    <location>
        <begin position="749"/>
        <end position="1003"/>
    </location>
</feature>
<dbReference type="InterPro" id="IPR036322">
    <property type="entry name" value="WD40_repeat_dom_sf"/>
</dbReference>
<dbReference type="EMBL" id="CAVLGL010000080">
    <property type="protein sequence ID" value="CAK1586413.1"/>
    <property type="molecule type" value="Genomic_DNA"/>
</dbReference>
<feature type="region of interest" description="Disordered" evidence="3">
    <location>
        <begin position="1261"/>
        <end position="1368"/>
    </location>
</feature>